<proteinExistence type="predicted"/>
<evidence type="ECO:0000313" key="2">
    <source>
        <dbReference type="Proteomes" id="UP000799291"/>
    </source>
</evidence>
<evidence type="ECO:0000313" key="1">
    <source>
        <dbReference type="EMBL" id="KAF2679506.1"/>
    </source>
</evidence>
<keyword evidence="2" id="KW-1185">Reference proteome</keyword>
<organism evidence="1 2">
    <name type="scientific">Lentithecium fluviatile CBS 122367</name>
    <dbReference type="NCBI Taxonomy" id="1168545"/>
    <lineage>
        <taxon>Eukaryota</taxon>
        <taxon>Fungi</taxon>
        <taxon>Dikarya</taxon>
        <taxon>Ascomycota</taxon>
        <taxon>Pezizomycotina</taxon>
        <taxon>Dothideomycetes</taxon>
        <taxon>Pleosporomycetidae</taxon>
        <taxon>Pleosporales</taxon>
        <taxon>Massarineae</taxon>
        <taxon>Lentitheciaceae</taxon>
        <taxon>Lentithecium</taxon>
    </lineage>
</organism>
<name>A0A6G1IMP2_9PLEO</name>
<protein>
    <submittedName>
        <fullName evidence="1">Uncharacterized protein</fullName>
    </submittedName>
</protein>
<reference evidence="1" key="1">
    <citation type="journal article" date="2020" name="Stud. Mycol.">
        <title>101 Dothideomycetes genomes: a test case for predicting lifestyles and emergence of pathogens.</title>
        <authorList>
            <person name="Haridas S."/>
            <person name="Albert R."/>
            <person name="Binder M."/>
            <person name="Bloem J."/>
            <person name="Labutti K."/>
            <person name="Salamov A."/>
            <person name="Andreopoulos B."/>
            <person name="Baker S."/>
            <person name="Barry K."/>
            <person name="Bills G."/>
            <person name="Bluhm B."/>
            <person name="Cannon C."/>
            <person name="Castanera R."/>
            <person name="Culley D."/>
            <person name="Daum C."/>
            <person name="Ezra D."/>
            <person name="Gonzalez J."/>
            <person name="Henrissat B."/>
            <person name="Kuo A."/>
            <person name="Liang C."/>
            <person name="Lipzen A."/>
            <person name="Lutzoni F."/>
            <person name="Magnuson J."/>
            <person name="Mondo S."/>
            <person name="Nolan M."/>
            <person name="Ohm R."/>
            <person name="Pangilinan J."/>
            <person name="Park H.-J."/>
            <person name="Ramirez L."/>
            <person name="Alfaro M."/>
            <person name="Sun H."/>
            <person name="Tritt A."/>
            <person name="Yoshinaga Y."/>
            <person name="Zwiers L.-H."/>
            <person name="Turgeon B."/>
            <person name="Goodwin S."/>
            <person name="Spatafora J."/>
            <person name="Crous P."/>
            <person name="Grigoriev I."/>
        </authorList>
    </citation>
    <scope>NUCLEOTIDE SEQUENCE</scope>
    <source>
        <strain evidence="1">CBS 122367</strain>
    </source>
</reference>
<dbReference type="AlphaFoldDB" id="A0A6G1IMP2"/>
<sequence length="133" mass="15065">MPSRPEIPADILFSEDLSLRYLGREQHRPGAKHLFPAHPFLANAFYTLVISPEGLYDAFGNHHRGIVIARTSRFRLRVARARAEGADERLAVVEICRNGEGVVRVGVLEVVSDVSIWEYGDGERVRRRWDEGV</sequence>
<gene>
    <name evidence="1" type="ORF">K458DRAFT_393924</name>
</gene>
<dbReference type="Proteomes" id="UP000799291">
    <property type="component" value="Unassembled WGS sequence"/>
</dbReference>
<accession>A0A6G1IMP2</accession>
<dbReference type="EMBL" id="MU005603">
    <property type="protein sequence ID" value="KAF2679506.1"/>
    <property type="molecule type" value="Genomic_DNA"/>
</dbReference>